<evidence type="ECO:0000256" key="8">
    <source>
        <dbReference type="ARBA" id="ARBA00023235"/>
    </source>
</evidence>
<evidence type="ECO:0000256" key="11">
    <source>
        <dbReference type="ARBA" id="ARBA00034808"/>
    </source>
</evidence>
<dbReference type="GO" id="GO:0005737">
    <property type="term" value="C:cytoplasm"/>
    <property type="evidence" value="ECO:0007669"/>
    <property type="project" value="TreeGrafter"/>
</dbReference>
<accession>A0AAP0LWM0</accession>
<protein>
    <recommendedName>
        <fullName evidence="11">DNA 3'-5' helicase</fullName>
        <ecNumber evidence="11">5.6.2.4</ecNumber>
    </recommendedName>
</protein>
<dbReference type="EC" id="5.6.2.4" evidence="11"/>
<keyword evidence="13" id="KW-0175">Coiled coil</keyword>
<feature type="compositionally biased region" description="Polar residues" evidence="14">
    <location>
        <begin position="1"/>
        <end position="13"/>
    </location>
</feature>
<evidence type="ECO:0000256" key="10">
    <source>
        <dbReference type="ARBA" id="ARBA00034617"/>
    </source>
</evidence>
<evidence type="ECO:0000256" key="13">
    <source>
        <dbReference type="SAM" id="Coils"/>
    </source>
</evidence>
<feature type="coiled-coil region" evidence="13">
    <location>
        <begin position="204"/>
        <end position="258"/>
    </location>
</feature>
<evidence type="ECO:0000256" key="4">
    <source>
        <dbReference type="ARBA" id="ARBA00022801"/>
    </source>
</evidence>
<evidence type="ECO:0000259" key="16">
    <source>
        <dbReference type="PROSITE" id="PS51192"/>
    </source>
</evidence>
<dbReference type="GO" id="GO:0043138">
    <property type="term" value="F:3'-5' DNA helicase activity"/>
    <property type="evidence" value="ECO:0007669"/>
    <property type="project" value="UniProtKB-EC"/>
</dbReference>
<feature type="region of interest" description="Disordered" evidence="14">
    <location>
        <begin position="1"/>
        <end position="79"/>
    </location>
</feature>
<keyword evidence="4" id="KW-0378">Hydrolase</keyword>
<keyword evidence="6" id="KW-0067">ATP-binding</keyword>
<dbReference type="InterPro" id="IPR004589">
    <property type="entry name" value="DNA_helicase_ATP-dep_RecQ"/>
</dbReference>
<dbReference type="GO" id="GO:0003677">
    <property type="term" value="F:DNA binding"/>
    <property type="evidence" value="ECO:0007669"/>
    <property type="project" value="UniProtKB-KW"/>
</dbReference>
<feature type="domain" description="Helicase C-terminal" evidence="17">
    <location>
        <begin position="478"/>
        <end position="636"/>
    </location>
</feature>
<dbReference type="InterPro" id="IPR011545">
    <property type="entry name" value="DEAD/DEAH_box_helicase_dom"/>
</dbReference>
<dbReference type="CDD" id="cd18794">
    <property type="entry name" value="SF2_C_RecQ"/>
    <property type="match status" value="1"/>
</dbReference>
<dbReference type="EMBL" id="JBCGBO010000007">
    <property type="protein sequence ID" value="KAK9188737.1"/>
    <property type="molecule type" value="Genomic_DNA"/>
</dbReference>
<evidence type="ECO:0000313" key="19">
    <source>
        <dbReference type="Proteomes" id="UP001428341"/>
    </source>
</evidence>
<dbReference type="SUPFAM" id="SSF52540">
    <property type="entry name" value="P-loop containing nucleoside triphosphate hydrolases"/>
    <property type="match status" value="1"/>
</dbReference>
<organism evidence="18 19">
    <name type="scientific">Citrus x changshan-huyou</name>
    <dbReference type="NCBI Taxonomy" id="2935761"/>
    <lineage>
        <taxon>Eukaryota</taxon>
        <taxon>Viridiplantae</taxon>
        <taxon>Streptophyta</taxon>
        <taxon>Embryophyta</taxon>
        <taxon>Tracheophyta</taxon>
        <taxon>Spermatophyta</taxon>
        <taxon>Magnoliopsida</taxon>
        <taxon>eudicotyledons</taxon>
        <taxon>Gunneridae</taxon>
        <taxon>Pentapetalae</taxon>
        <taxon>rosids</taxon>
        <taxon>malvids</taxon>
        <taxon>Sapindales</taxon>
        <taxon>Rutaceae</taxon>
        <taxon>Aurantioideae</taxon>
        <taxon>Citrus</taxon>
    </lineage>
</organism>
<dbReference type="AlphaFoldDB" id="A0AAP0LWM0"/>
<keyword evidence="15" id="KW-0472">Membrane</keyword>
<gene>
    <name evidence="18" type="ORF">WN944_020142</name>
</gene>
<dbReference type="GO" id="GO:0016787">
    <property type="term" value="F:hydrolase activity"/>
    <property type="evidence" value="ECO:0007669"/>
    <property type="project" value="UniProtKB-KW"/>
</dbReference>
<comment type="caution">
    <text evidence="18">The sequence shown here is derived from an EMBL/GenBank/DDBJ whole genome shotgun (WGS) entry which is preliminary data.</text>
</comment>
<keyword evidence="19" id="KW-1185">Reference proteome</keyword>
<proteinExistence type="inferred from homology"/>
<dbReference type="InterPro" id="IPR027417">
    <property type="entry name" value="P-loop_NTPase"/>
</dbReference>
<dbReference type="GO" id="GO:0005524">
    <property type="term" value="F:ATP binding"/>
    <property type="evidence" value="ECO:0007669"/>
    <property type="project" value="UniProtKB-KW"/>
</dbReference>
<dbReference type="PANTHER" id="PTHR13710:SF108">
    <property type="entry name" value="ATP-DEPENDENT DNA HELICASE Q4"/>
    <property type="match status" value="1"/>
</dbReference>
<evidence type="ECO:0000256" key="5">
    <source>
        <dbReference type="ARBA" id="ARBA00022806"/>
    </source>
</evidence>
<dbReference type="GO" id="GO:0005694">
    <property type="term" value="C:chromosome"/>
    <property type="evidence" value="ECO:0007669"/>
    <property type="project" value="TreeGrafter"/>
</dbReference>
<feature type="compositionally biased region" description="Low complexity" evidence="14">
    <location>
        <begin position="29"/>
        <end position="38"/>
    </location>
</feature>
<dbReference type="InterPro" id="IPR001650">
    <property type="entry name" value="Helicase_C-like"/>
</dbReference>
<dbReference type="SMART" id="SM00487">
    <property type="entry name" value="DEXDc"/>
    <property type="match status" value="1"/>
</dbReference>
<dbReference type="PROSITE" id="PS51192">
    <property type="entry name" value="HELICASE_ATP_BIND_1"/>
    <property type="match status" value="1"/>
</dbReference>
<evidence type="ECO:0000313" key="18">
    <source>
        <dbReference type="EMBL" id="KAK9188737.1"/>
    </source>
</evidence>
<dbReference type="FunFam" id="3.40.50.300:FF:001334">
    <property type="entry name" value="ATP-dependent DNA helicase Q-like 5"/>
    <property type="match status" value="1"/>
</dbReference>
<evidence type="ECO:0000256" key="9">
    <source>
        <dbReference type="ARBA" id="ARBA00023242"/>
    </source>
</evidence>
<dbReference type="Proteomes" id="UP001428341">
    <property type="component" value="Unassembled WGS sequence"/>
</dbReference>
<keyword evidence="3" id="KW-0547">Nucleotide-binding</keyword>
<comment type="catalytic activity">
    <reaction evidence="12">
        <text>ATP + H2O = ADP + phosphate + H(+)</text>
        <dbReference type="Rhea" id="RHEA:13065"/>
        <dbReference type="ChEBI" id="CHEBI:15377"/>
        <dbReference type="ChEBI" id="CHEBI:15378"/>
        <dbReference type="ChEBI" id="CHEBI:30616"/>
        <dbReference type="ChEBI" id="CHEBI:43474"/>
        <dbReference type="ChEBI" id="CHEBI:456216"/>
    </reaction>
</comment>
<name>A0AAP0LWM0_9ROSI</name>
<dbReference type="PROSITE" id="PS51194">
    <property type="entry name" value="HELICASE_CTER"/>
    <property type="match status" value="1"/>
</dbReference>
<dbReference type="Pfam" id="PF00271">
    <property type="entry name" value="Helicase_C"/>
    <property type="match status" value="1"/>
</dbReference>
<keyword evidence="8" id="KW-0413">Isomerase</keyword>
<dbReference type="GO" id="GO:0000724">
    <property type="term" value="P:double-strand break repair via homologous recombination"/>
    <property type="evidence" value="ECO:0007669"/>
    <property type="project" value="TreeGrafter"/>
</dbReference>
<keyword evidence="7" id="KW-0238">DNA-binding</keyword>
<keyword evidence="9" id="KW-0539">Nucleus</keyword>
<feature type="domain" description="Helicase ATP-binding" evidence="16">
    <location>
        <begin position="285"/>
        <end position="462"/>
    </location>
</feature>
<evidence type="ECO:0000256" key="12">
    <source>
        <dbReference type="ARBA" id="ARBA00049360"/>
    </source>
</evidence>
<dbReference type="Pfam" id="PF00270">
    <property type="entry name" value="DEAD"/>
    <property type="match status" value="1"/>
</dbReference>
<dbReference type="SMART" id="SM00490">
    <property type="entry name" value="HELICc"/>
    <property type="match status" value="1"/>
</dbReference>
<evidence type="ECO:0000256" key="2">
    <source>
        <dbReference type="ARBA" id="ARBA00005446"/>
    </source>
</evidence>
<dbReference type="NCBIfam" id="TIGR00614">
    <property type="entry name" value="recQ_fam"/>
    <property type="match status" value="1"/>
</dbReference>
<dbReference type="Gene3D" id="3.40.50.300">
    <property type="entry name" value="P-loop containing nucleotide triphosphate hydrolases"/>
    <property type="match status" value="2"/>
</dbReference>
<dbReference type="InterPro" id="IPR014001">
    <property type="entry name" value="Helicase_ATP-bd"/>
</dbReference>
<evidence type="ECO:0000256" key="15">
    <source>
        <dbReference type="SAM" id="Phobius"/>
    </source>
</evidence>
<evidence type="ECO:0000259" key="17">
    <source>
        <dbReference type="PROSITE" id="PS51194"/>
    </source>
</evidence>
<comment type="subcellular location">
    <subcellularLocation>
        <location evidence="1">Nucleus</location>
    </subcellularLocation>
</comment>
<dbReference type="Pfam" id="PF02681">
    <property type="entry name" value="DUF212"/>
    <property type="match status" value="1"/>
</dbReference>
<evidence type="ECO:0000256" key="14">
    <source>
        <dbReference type="SAM" id="MobiDB-lite"/>
    </source>
</evidence>
<keyword evidence="5" id="KW-0347">Helicase</keyword>
<dbReference type="GO" id="GO:0009378">
    <property type="term" value="F:four-way junction helicase activity"/>
    <property type="evidence" value="ECO:0007669"/>
    <property type="project" value="TreeGrafter"/>
</dbReference>
<evidence type="ECO:0000256" key="7">
    <source>
        <dbReference type="ARBA" id="ARBA00023125"/>
    </source>
</evidence>
<keyword evidence="15" id="KW-0812">Transmembrane</keyword>
<evidence type="ECO:0000256" key="3">
    <source>
        <dbReference type="ARBA" id="ARBA00022741"/>
    </source>
</evidence>
<feature type="transmembrane region" description="Helical" evidence="15">
    <location>
        <begin position="1097"/>
        <end position="1118"/>
    </location>
</feature>
<evidence type="ECO:0000256" key="1">
    <source>
        <dbReference type="ARBA" id="ARBA00004123"/>
    </source>
</evidence>
<dbReference type="PANTHER" id="PTHR13710">
    <property type="entry name" value="DNA HELICASE RECQ FAMILY MEMBER"/>
    <property type="match status" value="1"/>
</dbReference>
<evidence type="ECO:0000256" key="6">
    <source>
        <dbReference type="ARBA" id="ARBA00022840"/>
    </source>
</evidence>
<comment type="catalytic activity">
    <reaction evidence="10">
        <text>Couples ATP hydrolysis with the unwinding of duplex DNA by translocating in the 3'-5' direction.</text>
        <dbReference type="EC" id="5.6.2.4"/>
    </reaction>
</comment>
<dbReference type="InterPro" id="IPR003832">
    <property type="entry name" value="DUF212"/>
</dbReference>
<feature type="compositionally biased region" description="Pro residues" evidence="14">
    <location>
        <begin position="19"/>
        <end position="28"/>
    </location>
</feature>
<comment type="similarity">
    <text evidence="2">Belongs to the helicase family. RecQ subfamily.</text>
</comment>
<dbReference type="CDD" id="cd01610">
    <property type="entry name" value="PAP2_like"/>
    <property type="match status" value="1"/>
</dbReference>
<dbReference type="GO" id="GO:0005634">
    <property type="term" value="C:nucleus"/>
    <property type="evidence" value="ECO:0007669"/>
    <property type="project" value="UniProtKB-SubCell"/>
</dbReference>
<keyword evidence="15" id="KW-1133">Transmembrane helix</keyword>
<feature type="compositionally biased region" description="Pro residues" evidence="14">
    <location>
        <begin position="60"/>
        <end position="72"/>
    </location>
</feature>
<reference evidence="18 19" key="1">
    <citation type="submission" date="2024-05" db="EMBL/GenBank/DDBJ databases">
        <title>Haplotype-resolved chromosome-level genome assembly of Huyou (Citrus changshanensis).</title>
        <authorList>
            <person name="Miao C."/>
            <person name="Chen W."/>
            <person name="Wu Y."/>
            <person name="Wang L."/>
            <person name="Zhao S."/>
            <person name="Grierson D."/>
            <person name="Xu C."/>
            <person name="Chen K."/>
        </authorList>
    </citation>
    <scope>NUCLEOTIDE SEQUENCE [LARGE SCALE GENOMIC DNA]</scope>
    <source>
        <strain evidence="18">01-14</strain>
        <tissue evidence="18">Leaf</tissue>
    </source>
</reference>
<dbReference type="FunFam" id="3.40.50.300:FF:000772">
    <property type="entry name" value="ATP-dependent DNA helicase Q4"/>
    <property type="match status" value="1"/>
</dbReference>
<sequence>METDSDSGGSHISATPPRCQNPPSPPPSQTNTLSSSNSKVRVNPSHLSETKKPTKSKPSQPAPPTPPPPPSDSTPLPTLPFQIRRSFSQNPSISAFNSLETLPAGFCSRLASFTKIQKPSLRFENDQSLPTPSNPQGINEIKSDAFAKKKKQINLVSVDVPLPPAKLRKCNGEGNFVRLNLNNNKRKFANKGKRNKSFRGKLSYRRSKKKLNKNETESKGAEDEYGLIIENLEQNQKNRRAAGELELVEDAVRAVKDEASNENLGRLLRLVYGYDSFRDGQLEAIKMVLDKKSTMLVLPTGAGKSLCYQIPAMILPGLTLVVCPLVALMIDQLRHLPPVIHGGFLSSSQRPEEVAETIRLIQVGAIKVLFVSPERFLNADFLSIFTATSFISLVVVDEAHCVSECKSESINRSHNFRPSYMRLRASLLRARLNVECILAMTATATTTTLRDVMSALEIPLSNLIQKAQLRDNLQLSVSLSDLLMLMKSSPFTEVQSIIIYCKFQFETDLISRYLCDNSISVKSYHSGIPAKDRSRIQELFCSNKIRVVVATVAFGMGLDKRDVGAVIHYSLPESLEEYVQEIGRAGRDGRLSYCHLFLDDITYFRLRSLMYSDGVDEYAINKFLCQVFTNGMNSHGKLCSLVKESASRKFDIKEEVMLTLLTCLELGEIQYLQLLPELNVTCTLNFHKTTPTLLADKDKMVATILKKSETKQGQYVFDIPTVANSIGATTIDVSNQLLNLKMRGEITYELKDPAYCYTIVEVPSDFCALSAHLTKWLSEVENCKVRKLDRMFHAAVFAVDVCEKMHGCNGSLHTPCLQKNTLDYFRGDDNCDVPNKIGQSSPFLRADIKVFLQSNLNAKFTPRAVARILQGIASPAYPSTIWSKTHFWGRYVQINFQVVMEAAKAELLNFAGKDSLGNPELNAQYKVKHPSTRSYFNNDLTNQLAGMLISMCATDGEYSMCSEVLTGSVLTDDALALSGCLRTLISKCQFIVPCQVYKERRWDLKQLIGSGGMPSSHSATVTALAMAVGFQEGFGGPLFATALILACVVMYDATGVRLQAGRQAEVLNQIVYELPAEHPLAESRPLRELLGHTPAQVIAGALLGIVTAVIGHAIILVCSQI</sequence>